<reference evidence="1 2" key="1">
    <citation type="submission" date="2016-11" db="EMBL/GenBank/DDBJ databases">
        <authorList>
            <person name="Jaros S."/>
            <person name="Januszkiewicz K."/>
            <person name="Wedrychowicz H."/>
        </authorList>
    </citation>
    <scope>NUCLEOTIDE SEQUENCE [LARGE SCALE GENOMIC DNA]</scope>
    <source>
        <strain evidence="1 2">DSM 24787</strain>
    </source>
</reference>
<dbReference type="EMBL" id="FSRA01000002">
    <property type="protein sequence ID" value="SIO40658.1"/>
    <property type="molecule type" value="Genomic_DNA"/>
</dbReference>
<dbReference type="PROSITE" id="PS51257">
    <property type="entry name" value="PROKAR_LIPOPROTEIN"/>
    <property type="match status" value="1"/>
</dbReference>
<accession>A0A1N6J8G0</accession>
<protein>
    <recommendedName>
        <fullName evidence="3">Lipocalin-like domain-containing protein</fullName>
    </recommendedName>
</protein>
<dbReference type="AlphaFoldDB" id="A0A1N6J8G0"/>
<dbReference type="STRING" id="536979.SAMN04488055_3748"/>
<evidence type="ECO:0000313" key="2">
    <source>
        <dbReference type="Proteomes" id="UP000185003"/>
    </source>
</evidence>
<evidence type="ECO:0008006" key="3">
    <source>
        <dbReference type="Google" id="ProtNLM"/>
    </source>
</evidence>
<proteinExistence type="predicted"/>
<keyword evidence="2" id="KW-1185">Reference proteome</keyword>
<sequence>MKKIYYLALSALLFAACSKDEKEAPPQPRVNNTIYGQWDLLATTQPFSADTAWKYIRRAEDLTSLLLFENKNYISYKHPDKQIRGSFTVSDSAGTNIKKVTLSNEGEPITLYLQLFESGLLKVDDETVKNEAPGYVSKRFGRRVFCTILQ</sequence>
<dbReference type="Proteomes" id="UP000185003">
    <property type="component" value="Unassembled WGS sequence"/>
</dbReference>
<dbReference type="RefSeq" id="WP_074240949.1">
    <property type="nucleotide sequence ID" value="NZ_FSRA01000002.1"/>
</dbReference>
<evidence type="ECO:0000313" key="1">
    <source>
        <dbReference type="EMBL" id="SIO40658.1"/>
    </source>
</evidence>
<name>A0A1N6J8G0_9BACT</name>
<gene>
    <name evidence="1" type="ORF">SAMN04488055_3748</name>
</gene>
<organism evidence="1 2">
    <name type="scientific">Chitinophaga niabensis</name>
    <dbReference type="NCBI Taxonomy" id="536979"/>
    <lineage>
        <taxon>Bacteria</taxon>
        <taxon>Pseudomonadati</taxon>
        <taxon>Bacteroidota</taxon>
        <taxon>Chitinophagia</taxon>
        <taxon>Chitinophagales</taxon>
        <taxon>Chitinophagaceae</taxon>
        <taxon>Chitinophaga</taxon>
    </lineage>
</organism>